<dbReference type="SUPFAM" id="SSF53850">
    <property type="entry name" value="Periplasmic binding protein-like II"/>
    <property type="match status" value="1"/>
</dbReference>
<dbReference type="Pfam" id="PF03466">
    <property type="entry name" value="LysR_substrate"/>
    <property type="match status" value="1"/>
</dbReference>
<organism evidence="6 7">
    <name type="scientific">Idiomarina xiamenensis 10-D-4</name>
    <dbReference type="NCBI Taxonomy" id="740709"/>
    <lineage>
        <taxon>Bacteria</taxon>
        <taxon>Pseudomonadati</taxon>
        <taxon>Pseudomonadota</taxon>
        <taxon>Gammaproteobacteria</taxon>
        <taxon>Alteromonadales</taxon>
        <taxon>Idiomarinaceae</taxon>
        <taxon>Idiomarina</taxon>
    </lineage>
</organism>
<dbReference type="FunFam" id="1.10.10.10:FF:000001">
    <property type="entry name" value="LysR family transcriptional regulator"/>
    <property type="match status" value="1"/>
</dbReference>
<dbReference type="InterPro" id="IPR000847">
    <property type="entry name" value="LysR_HTH_N"/>
</dbReference>
<evidence type="ECO:0000256" key="2">
    <source>
        <dbReference type="ARBA" id="ARBA00023015"/>
    </source>
</evidence>
<evidence type="ECO:0000313" key="7">
    <source>
        <dbReference type="Proteomes" id="UP000014115"/>
    </source>
</evidence>
<protein>
    <submittedName>
        <fullName evidence="6">LysR family transcriptional regulator</fullName>
    </submittedName>
</protein>
<evidence type="ECO:0000259" key="5">
    <source>
        <dbReference type="PROSITE" id="PS50931"/>
    </source>
</evidence>
<proteinExistence type="inferred from homology"/>
<dbReference type="InterPro" id="IPR005119">
    <property type="entry name" value="LysR_subst-bd"/>
</dbReference>
<dbReference type="OrthoDB" id="6787458at2"/>
<dbReference type="RefSeq" id="WP_008487495.1">
    <property type="nucleotide sequence ID" value="NZ_AMRG01000002.1"/>
</dbReference>
<comment type="caution">
    <text evidence="6">The sequence shown here is derived from an EMBL/GenBank/DDBJ whole genome shotgun (WGS) entry which is preliminary data.</text>
</comment>
<evidence type="ECO:0000256" key="4">
    <source>
        <dbReference type="ARBA" id="ARBA00023163"/>
    </source>
</evidence>
<keyword evidence="2" id="KW-0805">Transcription regulation</keyword>
<dbReference type="PRINTS" id="PR00039">
    <property type="entry name" value="HTHLYSR"/>
</dbReference>
<dbReference type="SUPFAM" id="SSF46785">
    <property type="entry name" value="Winged helix' DNA-binding domain"/>
    <property type="match status" value="1"/>
</dbReference>
<dbReference type="Gene3D" id="3.40.190.290">
    <property type="match status" value="1"/>
</dbReference>
<dbReference type="CDD" id="cd05466">
    <property type="entry name" value="PBP2_LTTR_substrate"/>
    <property type="match status" value="1"/>
</dbReference>
<dbReference type="Gene3D" id="1.10.10.10">
    <property type="entry name" value="Winged helix-like DNA-binding domain superfamily/Winged helix DNA-binding domain"/>
    <property type="match status" value="1"/>
</dbReference>
<evidence type="ECO:0000313" key="6">
    <source>
        <dbReference type="EMBL" id="EKE87052.1"/>
    </source>
</evidence>
<feature type="domain" description="HTH lysR-type" evidence="5">
    <location>
        <begin position="7"/>
        <end position="64"/>
    </location>
</feature>
<dbReference type="GO" id="GO:0003700">
    <property type="term" value="F:DNA-binding transcription factor activity"/>
    <property type="evidence" value="ECO:0007669"/>
    <property type="project" value="InterPro"/>
</dbReference>
<dbReference type="InterPro" id="IPR036390">
    <property type="entry name" value="WH_DNA-bd_sf"/>
</dbReference>
<dbReference type="AlphaFoldDB" id="K2KK93"/>
<keyword evidence="7" id="KW-1185">Reference proteome</keyword>
<dbReference type="InterPro" id="IPR036388">
    <property type="entry name" value="WH-like_DNA-bd_sf"/>
</dbReference>
<dbReference type="PANTHER" id="PTHR30126">
    <property type="entry name" value="HTH-TYPE TRANSCRIPTIONAL REGULATOR"/>
    <property type="match status" value="1"/>
</dbReference>
<dbReference type="Pfam" id="PF00126">
    <property type="entry name" value="HTH_1"/>
    <property type="match status" value="1"/>
</dbReference>
<evidence type="ECO:0000256" key="3">
    <source>
        <dbReference type="ARBA" id="ARBA00023125"/>
    </source>
</evidence>
<evidence type="ECO:0000256" key="1">
    <source>
        <dbReference type="ARBA" id="ARBA00009437"/>
    </source>
</evidence>
<dbReference type="eggNOG" id="COG0583">
    <property type="taxonomic scope" value="Bacteria"/>
</dbReference>
<dbReference type="STRING" id="740709.A10D4_02382"/>
<keyword evidence="4" id="KW-0804">Transcription</keyword>
<keyword evidence="3" id="KW-0238">DNA-binding</keyword>
<dbReference type="GO" id="GO:0000976">
    <property type="term" value="F:transcription cis-regulatory region binding"/>
    <property type="evidence" value="ECO:0007669"/>
    <property type="project" value="TreeGrafter"/>
</dbReference>
<dbReference type="EMBL" id="AMRG01000002">
    <property type="protein sequence ID" value="EKE87052.1"/>
    <property type="molecule type" value="Genomic_DNA"/>
</dbReference>
<dbReference type="PROSITE" id="PS50931">
    <property type="entry name" value="HTH_LYSR"/>
    <property type="match status" value="1"/>
</dbReference>
<dbReference type="Proteomes" id="UP000014115">
    <property type="component" value="Unassembled WGS sequence"/>
</dbReference>
<accession>K2KK93</accession>
<comment type="similarity">
    <text evidence="1">Belongs to the LysR transcriptional regulatory family.</text>
</comment>
<gene>
    <name evidence="6" type="ORF">A10D4_02382</name>
</gene>
<dbReference type="PANTHER" id="PTHR30126:SF39">
    <property type="entry name" value="HTH-TYPE TRANSCRIPTIONAL REGULATOR CYSL"/>
    <property type="match status" value="1"/>
</dbReference>
<sequence length="297" mass="34607">MKSKSRPSLNALRVFDVAARAHSFKHAAQQLGVSQSAVTRQIQTLEEQLQVRLFERDNRVHALTIAGMTLAPRLADIFQQLDGAIAQTRQVADSEVTRLRIALPNHWLRWWLRDQLHEFHALYPHIRLSFQQISENLLEQDIANTVQALQHEQLDLVMSSGRIRDRQIKSEQLCKRESVLVSRKPVVDPQAWYRRDWLVNLHQPDWLEIIEGQGQACAQTPMLHVDDNSMAMDLLQSGDYVTRLDQRLLQHPECQGLTLSNIRVHHQQAMQLYYRQRQRQPVALVALIKWLQLRAKR</sequence>
<reference evidence="6 7" key="1">
    <citation type="journal article" date="2012" name="J. Bacteriol.">
        <title>Genome Sequence of Idiomarina xiamenensis Type Strain 10-D-4.</title>
        <authorList>
            <person name="Lai Q."/>
            <person name="Wang L."/>
            <person name="Wang W."/>
            <person name="Shao Z."/>
        </authorList>
    </citation>
    <scope>NUCLEOTIDE SEQUENCE [LARGE SCALE GENOMIC DNA]</scope>
    <source>
        <strain evidence="6 7">10-D-4</strain>
    </source>
</reference>
<name>K2KK93_9GAMM</name>
<dbReference type="PATRIC" id="fig|740709.3.peg.481"/>